<dbReference type="PANTHER" id="PTHR21382">
    <property type="entry name" value="NADH-UBIQUINONE OXIDOREDUCTASE SUBUNIT"/>
    <property type="match status" value="1"/>
</dbReference>
<evidence type="ECO:0000256" key="4">
    <source>
        <dbReference type="ARBA" id="ARBA00022989"/>
    </source>
</evidence>
<reference evidence="7 8" key="1">
    <citation type="submission" date="2023-08" db="EMBL/GenBank/DDBJ databases">
        <title>Black Yeasts Isolated from many extreme environments.</title>
        <authorList>
            <person name="Coleine C."/>
            <person name="Stajich J.E."/>
            <person name="Selbmann L."/>
        </authorList>
    </citation>
    <scope>NUCLEOTIDE SEQUENCE [LARGE SCALE GENOMIC DNA]</scope>
    <source>
        <strain evidence="7 8">CCFEE 5885</strain>
    </source>
</reference>
<evidence type="ECO:0000313" key="8">
    <source>
        <dbReference type="Proteomes" id="UP001345013"/>
    </source>
</evidence>
<evidence type="ECO:0008006" key="9">
    <source>
        <dbReference type="Google" id="ProtNLM"/>
    </source>
</evidence>
<evidence type="ECO:0000313" key="7">
    <source>
        <dbReference type="EMBL" id="KAK5092832.1"/>
    </source>
</evidence>
<dbReference type="Proteomes" id="UP001345013">
    <property type="component" value="Unassembled WGS sequence"/>
</dbReference>
<keyword evidence="5" id="KW-0496">Mitochondrion</keyword>
<comment type="caution">
    <text evidence="7">The sequence shown here is derived from an EMBL/GenBank/DDBJ whole genome shotgun (WGS) entry which is preliminary data.</text>
</comment>
<keyword evidence="6" id="KW-0472">Membrane</keyword>
<sequence length="217" mass="23200">MASDIKGVQFPEPADVDEAYHPQDAIGAGIKSTIAVGTAGLFFAAVQTSYARQNVGAMGVFTRFGGTSALFAAMGGTYAFVSAASANLRASQDPTNQFFGGFAAGAIGGLRRRTFQAVLGNGLALGIVVGVAAYTGTAMFGTPGLHPEEGRWPTKEELRKRFSRPANETINELGEGRGIYGPGYEERRRERIKQNYGIDVPEPYWRTQTPADPMRAR</sequence>
<gene>
    <name evidence="7" type="ORF">LTR24_004873</name>
</gene>
<keyword evidence="4" id="KW-1133">Transmembrane helix</keyword>
<name>A0ABR0KAR6_9EURO</name>
<evidence type="ECO:0000256" key="6">
    <source>
        <dbReference type="ARBA" id="ARBA00023136"/>
    </source>
</evidence>
<evidence type="ECO:0000256" key="3">
    <source>
        <dbReference type="ARBA" id="ARBA00022792"/>
    </source>
</evidence>
<comment type="subcellular location">
    <subcellularLocation>
        <location evidence="1">Mitochondrion inner membrane</location>
        <topology evidence="1">Multi-pass membrane protein</topology>
    </subcellularLocation>
</comment>
<evidence type="ECO:0000256" key="5">
    <source>
        <dbReference type="ARBA" id="ARBA00023128"/>
    </source>
</evidence>
<protein>
    <recommendedName>
        <fullName evidence="9">NADH dehydrogenase [ubiquinone] 1 alpha subcomplex subunit 11</fullName>
    </recommendedName>
</protein>
<evidence type="ECO:0000256" key="1">
    <source>
        <dbReference type="ARBA" id="ARBA00004448"/>
    </source>
</evidence>
<organism evidence="7 8">
    <name type="scientific">Lithohypha guttulata</name>
    <dbReference type="NCBI Taxonomy" id="1690604"/>
    <lineage>
        <taxon>Eukaryota</taxon>
        <taxon>Fungi</taxon>
        <taxon>Dikarya</taxon>
        <taxon>Ascomycota</taxon>
        <taxon>Pezizomycotina</taxon>
        <taxon>Eurotiomycetes</taxon>
        <taxon>Chaetothyriomycetidae</taxon>
        <taxon>Chaetothyriales</taxon>
        <taxon>Trichomeriaceae</taxon>
        <taxon>Lithohypha</taxon>
    </lineage>
</organism>
<dbReference type="InterPro" id="IPR039205">
    <property type="entry name" value="NDUFA11"/>
</dbReference>
<keyword evidence="3" id="KW-0999">Mitochondrion inner membrane</keyword>
<dbReference type="PANTHER" id="PTHR21382:SF1">
    <property type="entry name" value="NADH DEHYDROGENASE [UBIQUINONE] 1 ALPHA SUBCOMPLEX SUBUNIT 11"/>
    <property type="match status" value="1"/>
</dbReference>
<evidence type="ECO:0000256" key="2">
    <source>
        <dbReference type="ARBA" id="ARBA00022692"/>
    </source>
</evidence>
<proteinExistence type="predicted"/>
<keyword evidence="8" id="KW-1185">Reference proteome</keyword>
<dbReference type="EMBL" id="JAVRRG010000052">
    <property type="protein sequence ID" value="KAK5092832.1"/>
    <property type="molecule type" value="Genomic_DNA"/>
</dbReference>
<accession>A0ABR0KAR6</accession>
<keyword evidence="2" id="KW-0812">Transmembrane</keyword>